<reference evidence="2 3" key="1">
    <citation type="submission" date="2022-01" db="EMBL/GenBank/DDBJ databases">
        <title>Labilibaculum sp. nov, a marine bacterium isolated from Antarctica.</title>
        <authorList>
            <person name="Dai W."/>
        </authorList>
    </citation>
    <scope>NUCLEOTIDE SEQUENCE [LARGE SCALE GENOMIC DNA]</scope>
    <source>
        <strain evidence="2 3">DW002</strain>
    </source>
</reference>
<evidence type="ECO:0000256" key="1">
    <source>
        <dbReference type="SAM" id="Phobius"/>
    </source>
</evidence>
<keyword evidence="1" id="KW-0472">Membrane</keyword>
<dbReference type="PANTHER" id="PTHR37804">
    <property type="entry name" value="CDAA REGULATORY PROTEIN CDAR"/>
    <property type="match status" value="1"/>
</dbReference>
<dbReference type="InterPro" id="IPR012505">
    <property type="entry name" value="YbbR"/>
</dbReference>
<organism evidence="2 3">
    <name type="scientific">Paralabilibaculum antarcticum</name>
    <dbReference type="NCBI Taxonomy" id="2912572"/>
    <lineage>
        <taxon>Bacteria</taxon>
        <taxon>Pseudomonadati</taxon>
        <taxon>Bacteroidota</taxon>
        <taxon>Bacteroidia</taxon>
        <taxon>Marinilabiliales</taxon>
        <taxon>Marinifilaceae</taxon>
        <taxon>Paralabilibaculum</taxon>
    </lineage>
</organism>
<comment type="caution">
    <text evidence="2">The sequence shown here is derived from an EMBL/GenBank/DDBJ whole genome shotgun (WGS) entry which is preliminary data.</text>
</comment>
<gene>
    <name evidence="2" type="ORF">L3049_19865</name>
</gene>
<keyword evidence="1" id="KW-1133">Transmembrane helix</keyword>
<sequence>MDIFDFKKIKAFFDPEKITSNKKLLVYVFFVGIATIFWFLNALSKEYTTNVNYPVRYVNLPKSKVLTNELPSRLTLKVTAFGFDLLRYKLSTAFLSNPFDVNKYTNNRLENESIKKYHLLTSQITNRFEKELSSSIRLQSISPDTIVFELSPILEKKVPIQLNISNAFEQQYMLGGEISLSQDSVVVKGPSSILDTIFKVETELLVLSDLDKTVKKNVDLKEKKGIEFLQKKIEVTVPVEQFTEAKKTVLIRANNLPDSLVIRLFPRDVKVSYFVGLKRYDNVSADHFDFVVDYKQTLSTESNRLAISLIGKPTFVSNVRFYPQDVTYLIEKKKSIK</sequence>
<dbReference type="EMBL" id="JAKJSC010000009">
    <property type="protein sequence ID" value="MDE5420255.1"/>
    <property type="molecule type" value="Genomic_DNA"/>
</dbReference>
<protein>
    <submittedName>
        <fullName evidence="2">YbbR-like domain-containing protein</fullName>
    </submittedName>
</protein>
<proteinExistence type="predicted"/>
<feature type="transmembrane region" description="Helical" evidence="1">
    <location>
        <begin position="24"/>
        <end position="43"/>
    </location>
</feature>
<accession>A0ABT5VYA7</accession>
<name>A0ABT5VYA7_9BACT</name>
<evidence type="ECO:0000313" key="2">
    <source>
        <dbReference type="EMBL" id="MDE5420255.1"/>
    </source>
</evidence>
<evidence type="ECO:0000313" key="3">
    <source>
        <dbReference type="Proteomes" id="UP001528920"/>
    </source>
</evidence>
<dbReference type="Proteomes" id="UP001528920">
    <property type="component" value="Unassembled WGS sequence"/>
</dbReference>
<keyword evidence="1" id="KW-0812">Transmembrane</keyword>
<dbReference type="PANTHER" id="PTHR37804:SF1">
    <property type="entry name" value="CDAA REGULATORY PROTEIN CDAR"/>
    <property type="match status" value="1"/>
</dbReference>
<keyword evidence="3" id="KW-1185">Reference proteome</keyword>
<dbReference type="InterPro" id="IPR053154">
    <property type="entry name" value="c-di-AMP_regulator"/>
</dbReference>
<dbReference type="RefSeq" id="WP_275111586.1">
    <property type="nucleotide sequence ID" value="NZ_JAKJSC010000009.1"/>
</dbReference>
<dbReference type="Pfam" id="PF07949">
    <property type="entry name" value="YbbR"/>
    <property type="match status" value="1"/>
</dbReference>
<dbReference type="Gene3D" id="2.170.120.40">
    <property type="entry name" value="YbbR-like domain"/>
    <property type="match status" value="1"/>
</dbReference>